<keyword evidence="2" id="KW-1185">Reference proteome</keyword>
<evidence type="ECO:0000313" key="2">
    <source>
        <dbReference type="Proteomes" id="UP001154282"/>
    </source>
</evidence>
<dbReference type="AlphaFoldDB" id="A0AAV0QXB1"/>
<organism evidence="1 2">
    <name type="scientific">Linum tenue</name>
    <dbReference type="NCBI Taxonomy" id="586396"/>
    <lineage>
        <taxon>Eukaryota</taxon>
        <taxon>Viridiplantae</taxon>
        <taxon>Streptophyta</taxon>
        <taxon>Embryophyta</taxon>
        <taxon>Tracheophyta</taxon>
        <taxon>Spermatophyta</taxon>
        <taxon>Magnoliopsida</taxon>
        <taxon>eudicotyledons</taxon>
        <taxon>Gunneridae</taxon>
        <taxon>Pentapetalae</taxon>
        <taxon>rosids</taxon>
        <taxon>fabids</taxon>
        <taxon>Malpighiales</taxon>
        <taxon>Linaceae</taxon>
        <taxon>Linum</taxon>
    </lineage>
</organism>
<evidence type="ECO:0000313" key="1">
    <source>
        <dbReference type="EMBL" id="CAI0549009.1"/>
    </source>
</evidence>
<proteinExistence type="predicted"/>
<accession>A0AAV0QXB1</accession>
<reference evidence="1" key="1">
    <citation type="submission" date="2022-08" db="EMBL/GenBank/DDBJ databases">
        <authorList>
            <person name="Gutierrez-Valencia J."/>
        </authorList>
    </citation>
    <scope>NUCLEOTIDE SEQUENCE</scope>
</reference>
<comment type="caution">
    <text evidence="1">The sequence shown here is derived from an EMBL/GenBank/DDBJ whole genome shotgun (WGS) entry which is preliminary data.</text>
</comment>
<sequence length="28" mass="3229">MLQASEESNQSHTLIPCHHPSRHFQCLP</sequence>
<name>A0AAV0QXB1_9ROSI</name>
<protein>
    <submittedName>
        <fullName evidence="1">Uncharacterized protein</fullName>
    </submittedName>
</protein>
<dbReference type="EMBL" id="CAMGYJ010000010">
    <property type="protein sequence ID" value="CAI0549009.1"/>
    <property type="molecule type" value="Genomic_DNA"/>
</dbReference>
<dbReference type="Proteomes" id="UP001154282">
    <property type="component" value="Unassembled WGS sequence"/>
</dbReference>
<gene>
    <name evidence="1" type="ORF">LITE_LOCUS44981</name>
</gene>